<feature type="region of interest" description="Disordered" evidence="3">
    <location>
        <begin position="139"/>
        <end position="165"/>
    </location>
</feature>
<feature type="region of interest" description="Disordered" evidence="3">
    <location>
        <begin position="280"/>
        <end position="319"/>
    </location>
</feature>
<reference evidence="6" key="1">
    <citation type="journal article" date="2009" name="PLoS Genet.">
        <title>Sequencing, mapping, and analysis of 27,455 maize full-length cDNAs.</title>
        <authorList>
            <person name="Soderlund C."/>
            <person name="Descour A."/>
            <person name="Kudrna D."/>
            <person name="Bomhoff M."/>
            <person name="Boyd L."/>
            <person name="Currie J."/>
            <person name="Angelova A."/>
            <person name="Collura K."/>
            <person name="Wissotski M."/>
            <person name="Ashley E."/>
            <person name="Morrow D."/>
            <person name="Fernandes J."/>
            <person name="Walbot V."/>
            <person name="Yu Y."/>
        </authorList>
    </citation>
    <scope>NUCLEOTIDE SEQUENCE</scope>
    <source>
        <strain evidence="6">B73</strain>
    </source>
</reference>
<feature type="coiled-coil region" evidence="2">
    <location>
        <begin position="247"/>
        <end position="274"/>
    </location>
</feature>
<dbReference type="PROSITE" id="PS50891">
    <property type="entry name" value="LOB"/>
    <property type="match status" value="1"/>
</dbReference>
<evidence type="ECO:0000256" key="1">
    <source>
        <dbReference type="ARBA" id="ARBA00005474"/>
    </source>
</evidence>
<dbReference type="ExpressionAtlas" id="C4J2X5">
    <property type="expression patterns" value="baseline and differential"/>
</dbReference>
<proteinExistence type="evidence at transcript level"/>
<name>C4J2X5_MAIZE</name>
<evidence type="ECO:0000259" key="4">
    <source>
        <dbReference type="PROSITE" id="PS50011"/>
    </source>
</evidence>
<evidence type="ECO:0000256" key="2">
    <source>
        <dbReference type="SAM" id="Coils"/>
    </source>
</evidence>
<feature type="domain" description="LOB" evidence="5">
    <location>
        <begin position="167"/>
        <end position="268"/>
    </location>
</feature>
<dbReference type="Pfam" id="PF03195">
    <property type="entry name" value="LOB"/>
    <property type="match status" value="1"/>
</dbReference>
<protein>
    <recommendedName>
        <fullName evidence="7">LOB domain-containing protein</fullName>
    </recommendedName>
</protein>
<evidence type="ECO:0008006" key="7">
    <source>
        <dbReference type="Google" id="ProtNLM"/>
    </source>
</evidence>
<sequence>MSRVLIRDATCEGTLRRKICLGRPAPKVVLLRIPKQREPCRLSDRGYLAPEFLSSNAITFKADIYSLGVIITEILTGHKECTSVDKVLESWTDMFQTLGSHPLLEQVEVCAEIAINCMNDDPSNRPTIQDIISSIDETDARSVTSSSPGGQVITMAGSESSSSRSRSPCASCRMLRQQCTQECVFAPYFPAEEPHKFAIVHKVFGGSNVFKLLQELPAHQRGDAVSSMVYEANVRTRDPVYGCVGAISVLQQQISQLQMQFSMARAEILTLQQQMDVNDSLPSQNSFDRYGNGDLKPDSPPEILSSEDEVEEVSSPMSP</sequence>
<dbReference type="PROSITE" id="PS50011">
    <property type="entry name" value="PROTEIN_KINASE_DOM"/>
    <property type="match status" value="1"/>
</dbReference>
<dbReference type="InterPro" id="IPR004883">
    <property type="entry name" value="LOB"/>
</dbReference>
<dbReference type="GO" id="GO:0004672">
    <property type="term" value="F:protein kinase activity"/>
    <property type="evidence" value="ECO:0007669"/>
    <property type="project" value="InterPro"/>
</dbReference>
<dbReference type="PANTHER" id="PTHR31301:SF213">
    <property type="entry name" value="LOB DOMAIN-CONTAINING PROTEIN"/>
    <property type="match status" value="1"/>
</dbReference>
<dbReference type="AlphaFoldDB" id="C4J2X5"/>
<dbReference type="SUPFAM" id="SSF56112">
    <property type="entry name" value="Protein kinase-like (PK-like)"/>
    <property type="match status" value="1"/>
</dbReference>
<dbReference type="PANTHER" id="PTHR31301">
    <property type="entry name" value="LOB DOMAIN-CONTAINING PROTEIN 4-RELATED"/>
    <property type="match status" value="1"/>
</dbReference>
<dbReference type="Pfam" id="PF00069">
    <property type="entry name" value="Pkinase"/>
    <property type="match status" value="1"/>
</dbReference>
<dbReference type="EMBL" id="BT085172">
    <property type="protein sequence ID" value="ACR35525.1"/>
    <property type="molecule type" value="mRNA"/>
</dbReference>
<dbReference type="InterPro" id="IPR011009">
    <property type="entry name" value="Kinase-like_dom_sf"/>
</dbReference>
<dbReference type="GO" id="GO:0005524">
    <property type="term" value="F:ATP binding"/>
    <property type="evidence" value="ECO:0007669"/>
    <property type="project" value="InterPro"/>
</dbReference>
<evidence type="ECO:0000256" key="3">
    <source>
        <dbReference type="SAM" id="MobiDB-lite"/>
    </source>
</evidence>
<evidence type="ECO:0000313" key="6">
    <source>
        <dbReference type="EMBL" id="ACR35525.1"/>
    </source>
</evidence>
<dbReference type="SMR" id="C4J2X5"/>
<evidence type="ECO:0000259" key="5">
    <source>
        <dbReference type="PROSITE" id="PS50891"/>
    </source>
</evidence>
<dbReference type="Gene3D" id="1.10.510.10">
    <property type="entry name" value="Transferase(Phosphotransferase) domain 1"/>
    <property type="match status" value="1"/>
</dbReference>
<organism evidence="6">
    <name type="scientific">Zea mays</name>
    <name type="common">Maize</name>
    <dbReference type="NCBI Taxonomy" id="4577"/>
    <lineage>
        <taxon>Eukaryota</taxon>
        <taxon>Viridiplantae</taxon>
        <taxon>Streptophyta</taxon>
        <taxon>Embryophyta</taxon>
        <taxon>Tracheophyta</taxon>
        <taxon>Spermatophyta</taxon>
        <taxon>Magnoliopsida</taxon>
        <taxon>Liliopsida</taxon>
        <taxon>Poales</taxon>
        <taxon>Poaceae</taxon>
        <taxon>PACMAD clade</taxon>
        <taxon>Panicoideae</taxon>
        <taxon>Andropogonodae</taxon>
        <taxon>Andropogoneae</taxon>
        <taxon>Tripsacinae</taxon>
        <taxon>Zea</taxon>
    </lineage>
</organism>
<accession>C4J2X5</accession>
<comment type="similarity">
    <text evidence="1">Belongs to the LOB domain-containing protein family.</text>
</comment>
<dbReference type="InterPro" id="IPR000719">
    <property type="entry name" value="Prot_kinase_dom"/>
</dbReference>
<feature type="domain" description="Protein kinase" evidence="4">
    <location>
        <begin position="1"/>
        <end position="139"/>
    </location>
</feature>
<keyword evidence="2" id="KW-0175">Coiled coil</keyword>